<name>A0A6A3MT39_9STRA</name>
<comment type="caution">
    <text evidence="1">The sequence shown here is derived from an EMBL/GenBank/DDBJ whole genome shotgun (WGS) entry which is preliminary data.</text>
</comment>
<evidence type="ECO:0000313" key="1">
    <source>
        <dbReference type="EMBL" id="KAE9034817.1"/>
    </source>
</evidence>
<accession>A0A6A3MT39</accession>
<sequence>MGHKLGLALVSLVGDVEVVRGGNAHRARAFARISATHSVALFPTRHRRSCCSCDLRRRPTRRRALRIILRVLLVLRSTAFRLSSASSSRRSWLKTELRGGR</sequence>
<reference evidence="1 2" key="1">
    <citation type="submission" date="2018-09" db="EMBL/GenBank/DDBJ databases">
        <title>Genomic investigation of the strawberry pathogen Phytophthora fragariae indicates pathogenicity is determined by transcriptional variation in three key races.</title>
        <authorList>
            <person name="Adams T.M."/>
            <person name="Armitage A.D."/>
            <person name="Sobczyk M.K."/>
            <person name="Bates H.J."/>
            <person name="Dunwell J.M."/>
            <person name="Nellist C.F."/>
            <person name="Harrison R.J."/>
        </authorList>
    </citation>
    <scope>NUCLEOTIDE SEQUENCE [LARGE SCALE GENOMIC DNA]</scope>
    <source>
        <strain evidence="1 2">SCRP249</strain>
    </source>
</reference>
<dbReference type="AlphaFoldDB" id="A0A6A3MT39"/>
<proteinExistence type="predicted"/>
<dbReference type="Proteomes" id="UP000429607">
    <property type="component" value="Unassembled WGS sequence"/>
</dbReference>
<evidence type="ECO:0000313" key="2">
    <source>
        <dbReference type="Proteomes" id="UP000429607"/>
    </source>
</evidence>
<organism evidence="1 2">
    <name type="scientific">Phytophthora rubi</name>
    <dbReference type="NCBI Taxonomy" id="129364"/>
    <lineage>
        <taxon>Eukaryota</taxon>
        <taxon>Sar</taxon>
        <taxon>Stramenopiles</taxon>
        <taxon>Oomycota</taxon>
        <taxon>Peronosporomycetes</taxon>
        <taxon>Peronosporales</taxon>
        <taxon>Peronosporaceae</taxon>
        <taxon>Phytophthora</taxon>
    </lineage>
</organism>
<dbReference type="EMBL" id="QXFV01000535">
    <property type="protein sequence ID" value="KAE9034817.1"/>
    <property type="molecule type" value="Genomic_DNA"/>
</dbReference>
<protein>
    <submittedName>
        <fullName evidence="1">Uncharacterized protein</fullName>
    </submittedName>
</protein>
<gene>
    <name evidence="1" type="ORF">PR001_g9572</name>
</gene>